<dbReference type="InterPro" id="IPR011623">
    <property type="entry name" value="7TMR_DISM_rcpt_extracell_dom1"/>
</dbReference>
<dbReference type="Pfam" id="PF07228">
    <property type="entry name" value="SpoIIE"/>
    <property type="match status" value="1"/>
</dbReference>
<keyword evidence="3" id="KW-1133">Transmembrane helix</keyword>
<evidence type="ECO:0000313" key="6">
    <source>
        <dbReference type="EMBL" id="QWG04223.1"/>
    </source>
</evidence>
<feature type="signal peptide" evidence="4">
    <location>
        <begin position="1"/>
        <end position="19"/>
    </location>
</feature>
<evidence type="ECO:0000313" key="7">
    <source>
        <dbReference type="Proteomes" id="UP000678679"/>
    </source>
</evidence>
<dbReference type="SMART" id="SM00331">
    <property type="entry name" value="PP2C_SIG"/>
    <property type="match status" value="1"/>
</dbReference>
<dbReference type="InterPro" id="IPR036457">
    <property type="entry name" value="PPM-type-like_dom_sf"/>
</dbReference>
<dbReference type="RefSeq" id="WP_169663711.1">
    <property type="nucleotide sequence ID" value="NZ_CP076133.1"/>
</dbReference>
<evidence type="ECO:0000256" key="2">
    <source>
        <dbReference type="SAM" id="Coils"/>
    </source>
</evidence>
<protein>
    <submittedName>
        <fullName evidence="6">SpoIIE family protein phosphatase</fullName>
    </submittedName>
</protein>
<dbReference type="PANTHER" id="PTHR43156">
    <property type="entry name" value="STAGE II SPORULATION PROTEIN E-RELATED"/>
    <property type="match status" value="1"/>
</dbReference>
<organism evidence="6 7">
    <name type="scientific">Flammeovirga yaeyamensis</name>
    <dbReference type="NCBI Taxonomy" id="367791"/>
    <lineage>
        <taxon>Bacteria</taxon>
        <taxon>Pseudomonadati</taxon>
        <taxon>Bacteroidota</taxon>
        <taxon>Cytophagia</taxon>
        <taxon>Cytophagales</taxon>
        <taxon>Flammeovirgaceae</taxon>
        <taxon>Flammeovirga</taxon>
    </lineage>
</organism>
<sequence length="682" mass="79087">MLRLFKVLFFILLTSKVFAQHQLVYKEIQPSKIFVSEIDVTIDEVSDHLKPFDPSFVITPRVGAVYYIQFLIENSFNEEELLINFDNWQYVEGRIVDQKNILLTGTLIDYEKKSFPFYQQQYLPLKIPPKTKIKIIVKSYITDNSLIFPENFHVKISTKKNIEKRRQATNVLVAFFFGLILIMLLFNLSLSFIITERFYKWYLFYLLSNLIALMGNFGFYDIIFAGIQFPHFKVTLEVIASSCFGWSIVLFSKNFLNIQYTSKLLNKLINVLIIFLFVPILVNVVSPVFSNVISHLLGIYTFILILICGLYSVYKKQPSSWIFLVGFGCFLTGLIIHLITTLNATIENNLFYKFSIQIGNSFELLIFSIAIAHRFKLIKNQNEAQQALIIKQLQENEELQQKINSDLERLVEVRTHDLEVEKEALFVANQQITNSIEYAKQLQEAVLPKPVELQQLFKDIYIYYQPKDIVSGDFYWAKSNERYTYFAICDCTGHGVPGALMSMLSSTILDHIVLKNNQYQPHKVLNELSLKIDQSLNHGGKTFDSRNDGLDIGFCCIDHSTNELHFSGAFISLWILRDKNVIEIKGDRHPIGFSHVKKDFFNETSIKLEENDRLFCFTDGIIDQFGGKYNKKYTKKKLRNLICNLSDASLEVQCKVIKSEINIWKGDKEQTDDILFAGFQYI</sequence>
<keyword evidence="3" id="KW-0812">Transmembrane</keyword>
<keyword evidence="7" id="KW-1185">Reference proteome</keyword>
<name>A0AAX1NEF7_9BACT</name>
<dbReference type="InterPro" id="IPR052016">
    <property type="entry name" value="Bact_Sigma-Reg"/>
</dbReference>
<feature type="transmembrane region" description="Helical" evidence="3">
    <location>
        <begin position="268"/>
        <end position="286"/>
    </location>
</feature>
<dbReference type="InterPro" id="IPR001932">
    <property type="entry name" value="PPM-type_phosphatase-like_dom"/>
</dbReference>
<keyword evidence="4" id="KW-0732">Signal</keyword>
<evidence type="ECO:0000256" key="4">
    <source>
        <dbReference type="SAM" id="SignalP"/>
    </source>
</evidence>
<dbReference type="AlphaFoldDB" id="A0AAX1NEF7"/>
<dbReference type="EMBL" id="CP076133">
    <property type="protein sequence ID" value="QWG04223.1"/>
    <property type="molecule type" value="Genomic_DNA"/>
</dbReference>
<feature type="transmembrane region" description="Helical" evidence="3">
    <location>
        <begin position="321"/>
        <end position="339"/>
    </location>
</feature>
<dbReference type="PANTHER" id="PTHR43156:SF9">
    <property type="entry name" value="HAMP DOMAIN-CONTAINING PROTEIN"/>
    <property type="match status" value="1"/>
</dbReference>
<gene>
    <name evidence="6" type="ORF">KMW28_25355</name>
</gene>
<dbReference type="KEGG" id="fya:KMW28_25355"/>
<reference evidence="6 7" key="1">
    <citation type="submission" date="2021-05" db="EMBL/GenBank/DDBJ databases">
        <title>Comparative genomic studies on the polysaccharide-degrading batcterial strains of the Flammeovirga genus.</title>
        <authorList>
            <person name="Zewei F."/>
            <person name="Zheng Z."/>
            <person name="Yu L."/>
            <person name="Ruyue G."/>
            <person name="Yanhong M."/>
            <person name="Yuanyuan C."/>
            <person name="Jingyan G."/>
            <person name="Wenjun H."/>
        </authorList>
    </citation>
    <scope>NUCLEOTIDE SEQUENCE [LARGE SCALE GENOMIC DNA]</scope>
    <source>
        <strain evidence="6 7">NBRC:100898</strain>
    </source>
</reference>
<feature type="chain" id="PRO_5043600845" evidence="4">
    <location>
        <begin position="20"/>
        <end position="682"/>
    </location>
</feature>
<dbReference type="Gene3D" id="3.60.40.10">
    <property type="entry name" value="PPM-type phosphatase domain"/>
    <property type="match status" value="1"/>
</dbReference>
<feature type="domain" description="PPM-type phosphatase" evidence="5">
    <location>
        <begin position="455"/>
        <end position="680"/>
    </location>
</feature>
<evidence type="ECO:0000256" key="1">
    <source>
        <dbReference type="ARBA" id="ARBA00022801"/>
    </source>
</evidence>
<feature type="transmembrane region" description="Helical" evidence="3">
    <location>
        <begin position="171"/>
        <end position="190"/>
    </location>
</feature>
<evidence type="ECO:0000259" key="5">
    <source>
        <dbReference type="SMART" id="SM00331"/>
    </source>
</evidence>
<accession>A0AAX1NEF7</accession>
<dbReference type="GO" id="GO:0016791">
    <property type="term" value="F:phosphatase activity"/>
    <property type="evidence" value="ECO:0007669"/>
    <property type="project" value="TreeGrafter"/>
</dbReference>
<evidence type="ECO:0000256" key="3">
    <source>
        <dbReference type="SAM" id="Phobius"/>
    </source>
</evidence>
<dbReference type="Pfam" id="PF07695">
    <property type="entry name" value="7TMR-DISM_7TM"/>
    <property type="match status" value="1"/>
</dbReference>
<keyword evidence="2" id="KW-0175">Coiled coil</keyword>
<feature type="transmembrane region" description="Helical" evidence="3">
    <location>
        <begin position="292"/>
        <end position="314"/>
    </location>
</feature>
<feature type="transmembrane region" description="Helical" evidence="3">
    <location>
        <begin position="202"/>
        <end position="227"/>
    </location>
</feature>
<proteinExistence type="predicted"/>
<keyword evidence="3" id="KW-0472">Membrane</keyword>
<feature type="transmembrane region" description="Helical" evidence="3">
    <location>
        <begin position="239"/>
        <end position="256"/>
    </location>
</feature>
<feature type="coiled-coil region" evidence="2">
    <location>
        <begin position="382"/>
        <end position="410"/>
    </location>
</feature>
<keyword evidence="1" id="KW-0378">Hydrolase</keyword>
<dbReference type="Proteomes" id="UP000678679">
    <property type="component" value="Chromosome 2"/>
</dbReference>